<reference evidence="2 3" key="2">
    <citation type="journal article" date="2015" name="Eukaryot. Cell">
        <title>Asexual propagation of a virulent clone complex in a human and feline outbreak of sporotrichosis.</title>
        <authorList>
            <person name="Teixeira Mde M."/>
            <person name="Rodrigues A.M."/>
            <person name="Tsui C.K."/>
            <person name="de Almeida L.G."/>
            <person name="Van Diepeningen A.D."/>
            <person name="van den Ende B.G."/>
            <person name="Fernandes G.F."/>
            <person name="Kano R."/>
            <person name="Hamelin R.C."/>
            <person name="Lopes-Bezerra L.M."/>
            <person name="Vasconcelos A.T."/>
            <person name="de Hoog S."/>
            <person name="de Camargo Z.P."/>
            <person name="Felipe M.S."/>
        </authorList>
    </citation>
    <scope>NUCLEOTIDE SEQUENCE [LARGE SCALE GENOMIC DNA]</scope>
    <source>
        <strain evidence="2 3">1099-18</strain>
    </source>
</reference>
<reference evidence="2 3" key="1">
    <citation type="journal article" date="2014" name="BMC Genomics">
        <title>Comparative genomics of the major fungal agents of human and animal Sporotrichosis: Sporothrix schenckii and Sporothrix brasiliensis.</title>
        <authorList>
            <person name="Teixeira M.M."/>
            <person name="de Almeida L.G."/>
            <person name="Kubitschek-Barreira P."/>
            <person name="Alves F.L."/>
            <person name="Kioshima E.S."/>
            <person name="Abadio A.K."/>
            <person name="Fernandes L."/>
            <person name="Derengowski L.S."/>
            <person name="Ferreira K.S."/>
            <person name="Souza R.C."/>
            <person name="Ruiz J.C."/>
            <person name="de Andrade N.C."/>
            <person name="Paes H.C."/>
            <person name="Nicola A.M."/>
            <person name="Albuquerque P."/>
            <person name="Gerber A.L."/>
            <person name="Martins V.P."/>
            <person name="Peconick L.D."/>
            <person name="Neto A.V."/>
            <person name="Chaucanez C.B."/>
            <person name="Silva P.A."/>
            <person name="Cunha O.L."/>
            <person name="de Oliveira F.F."/>
            <person name="dos Santos T.C."/>
            <person name="Barros A.L."/>
            <person name="Soares M.A."/>
            <person name="de Oliveira L.M."/>
            <person name="Marini M.M."/>
            <person name="Villalobos-Duno H."/>
            <person name="Cunha M.M."/>
            <person name="de Hoog S."/>
            <person name="da Silveira J.F."/>
            <person name="Henrissat B."/>
            <person name="Nino-Vega G.A."/>
            <person name="Cisalpino P.S."/>
            <person name="Mora-Montes H.M."/>
            <person name="Almeida S.R."/>
            <person name="Stajich J.E."/>
            <person name="Lopes-Bezerra L.M."/>
            <person name="Vasconcelos A.T."/>
            <person name="Felipe M.S."/>
        </authorList>
    </citation>
    <scope>NUCLEOTIDE SEQUENCE [LARGE SCALE GENOMIC DNA]</scope>
    <source>
        <strain evidence="2 3">1099-18</strain>
    </source>
</reference>
<evidence type="ECO:0000313" key="3">
    <source>
        <dbReference type="Proteomes" id="UP000033710"/>
    </source>
</evidence>
<feature type="compositionally biased region" description="Polar residues" evidence="1">
    <location>
        <begin position="41"/>
        <end position="50"/>
    </location>
</feature>
<accession>A0A0F2MH46</accession>
<dbReference type="KEGG" id="ssck:SPSK_02045"/>
<gene>
    <name evidence="2" type="ORF">SPSK_02045</name>
</gene>
<dbReference type="AlphaFoldDB" id="A0A0F2MH46"/>
<comment type="caution">
    <text evidence="2">The sequence shown here is derived from an EMBL/GenBank/DDBJ whole genome shotgun (WGS) entry which is preliminary data.</text>
</comment>
<feature type="compositionally biased region" description="Polar residues" evidence="1">
    <location>
        <begin position="105"/>
        <end position="124"/>
    </location>
</feature>
<feature type="region of interest" description="Disordered" evidence="1">
    <location>
        <begin position="1"/>
        <end position="79"/>
    </location>
</feature>
<evidence type="ECO:0000256" key="1">
    <source>
        <dbReference type="SAM" id="MobiDB-lite"/>
    </source>
</evidence>
<feature type="compositionally biased region" description="Basic and acidic residues" evidence="1">
    <location>
        <begin position="61"/>
        <end position="77"/>
    </location>
</feature>
<organism evidence="2 3">
    <name type="scientific">Sporothrix schenckii 1099-18</name>
    <dbReference type="NCBI Taxonomy" id="1397361"/>
    <lineage>
        <taxon>Eukaryota</taxon>
        <taxon>Fungi</taxon>
        <taxon>Dikarya</taxon>
        <taxon>Ascomycota</taxon>
        <taxon>Pezizomycotina</taxon>
        <taxon>Sordariomycetes</taxon>
        <taxon>Sordariomycetidae</taxon>
        <taxon>Ophiostomatales</taxon>
        <taxon>Ophiostomataceae</taxon>
        <taxon>Sporothrix</taxon>
    </lineage>
</organism>
<dbReference type="RefSeq" id="XP_016590157.1">
    <property type="nucleotide sequence ID" value="XM_016728941.1"/>
</dbReference>
<proteinExistence type="predicted"/>
<dbReference type="Proteomes" id="UP000033710">
    <property type="component" value="Unassembled WGS sequence"/>
</dbReference>
<evidence type="ECO:0000313" key="2">
    <source>
        <dbReference type="EMBL" id="KJR87481.1"/>
    </source>
</evidence>
<dbReference type="VEuPathDB" id="FungiDB:SPSK_02045"/>
<dbReference type="GeneID" id="27664218"/>
<protein>
    <submittedName>
        <fullName evidence="2">Uncharacterized protein</fullName>
    </submittedName>
</protein>
<feature type="region of interest" description="Disordered" evidence="1">
    <location>
        <begin position="95"/>
        <end position="124"/>
    </location>
</feature>
<sequence length="124" mass="13402">MPTNSARLPKPPRDDSAKQCLPKLAAGHGPADAVSDEPGTANRSRTTTVADQHHSQHGKKTGTDDSRADDSRTDGLRTMRTSLSSLTCLLVCQTRPLTRLREHSPTVTDDNPGQDQQSACFRPV</sequence>
<dbReference type="EMBL" id="AXCR01000005">
    <property type="protein sequence ID" value="KJR87481.1"/>
    <property type="molecule type" value="Genomic_DNA"/>
</dbReference>
<name>A0A0F2MH46_SPOSC</name>